<organism evidence="6 7">
    <name type="scientific">Branchiostoma floridae</name>
    <name type="common">Florida lancelet</name>
    <name type="synonym">Amphioxus</name>
    <dbReference type="NCBI Taxonomy" id="7739"/>
    <lineage>
        <taxon>Eukaryota</taxon>
        <taxon>Metazoa</taxon>
        <taxon>Chordata</taxon>
        <taxon>Cephalochordata</taxon>
        <taxon>Leptocardii</taxon>
        <taxon>Amphioxiformes</taxon>
        <taxon>Branchiostomatidae</taxon>
        <taxon>Branchiostoma</taxon>
    </lineage>
</organism>
<dbReference type="Pfam" id="PF00775">
    <property type="entry name" value="Dioxygenase_C"/>
    <property type="match status" value="1"/>
</dbReference>
<dbReference type="InterPro" id="IPR013783">
    <property type="entry name" value="Ig-like_fold"/>
</dbReference>
<accession>A0A9J7KIZ2</accession>
<dbReference type="GO" id="GO:0008199">
    <property type="term" value="F:ferric iron binding"/>
    <property type="evidence" value="ECO:0007669"/>
    <property type="project" value="InterPro"/>
</dbReference>
<dbReference type="GO" id="GO:0051213">
    <property type="term" value="F:dioxygenase activity"/>
    <property type="evidence" value="ECO:0000318"/>
    <property type="project" value="GO_Central"/>
</dbReference>
<dbReference type="SUPFAM" id="SSF49482">
    <property type="entry name" value="Aromatic compound dioxygenase"/>
    <property type="match status" value="1"/>
</dbReference>
<evidence type="ECO:0000313" key="7">
    <source>
        <dbReference type="RefSeq" id="XP_035660892.1"/>
    </source>
</evidence>
<dbReference type="InterPro" id="IPR050770">
    <property type="entry name" value="Intradiol_RC_Dioxygenase"/>
</dbReference>
<reference evidence="7" key="2">
    <citation type="submission" date="2025-08" db="UniProtKB">
        <authorList>
            <consortium name="RefSeq"/>
        </authorList>
    </citation>
    <scope>IDENTIFICATION</scope>
    <source>
        <strain evidence="7">S238N-H82</strain>
        <tissue evidence="7">Testes</tissue>
    </source>
</reference>
<dbReference type="KEGG" id="bfo:118405496"/>
<dbReference type="RefSeq" id="XP_035660892.1">
    <property type="nucleotide sequence ID" value="XM_035804999.1"/>
</dbReference>
<feature type="signal peptide" evidence="4">
    <location>
        <begin position="1"/>
        <end position="20"/>
    </location>
</feature>
<evidence type="ECO:0000259" key="5">
    <source>
        <dbReference type="PROSITE" id="PS50835"/>
    </source>
</evidence>
<reference evidence="6" key="1">
    <citation type="journal article" date="2020" name="Nat. Ecol. Evol.">
        <title>Deeply conserved synteny resolves early events in vertebrate evolution.</title>
        <authorList>
            <person name="Simakov O."/>
            <person name="Marletaz F."/>
            <person name="Yue J.X."/>
            <person name="O'Connell B."/>
            <person name="Jenkins J."/>
            <person name="Brandt A."/>
            <person name="Calef R."/>
            <person name="Tung C.H."/>
            <person name="Huang T.K."/>
            <person name="Schmutz J."/>
            <person name="Satoh N."/>
            <person name="Yu J.K."/>
            <person name="Putnam N.H."/>
            <person name="Green R.E."/>
            <person name="Rokhsar D.S."/>
        </authorList>
    </citation>
    <scope>NUCLEOTIDE SEQUENCE [LARGE SCALE GENOMIC DNA]</scope>
    <source>
        <strain evidence="6">S238N-H82</strain>
    </source>
</reference>
<dbReference type="InterPro" id="IPR013106">
    <property type="entry name" value="Ig_V-set"/>
</dbReference>
<dbReference type="Gene3D" id="2.60.40.10">
    <property type="entry name" value="Immunoglobulins"/>
    <property type="match status" value="1"/>
</dbReference>
<evidence type="ECO:0000256" key="3">
    <source>
        <dbReference type="ARBA" id="ARBA00023002"/>
    </source>
</evidence>
<dbReference type="GeneID" id="118405496"/>
<dbReference type="InterPro" id="IPR015889">
    <property type="entry name" value="Intradiol_dOase_core"/>
</dbReference>
<dbReference type="OrthoDB" id="45055at2759"/>
<dbReference type="Gene3D" id="2.60.130.10">
    <property type="entry name" value="Aromatic compound dioxygenase"/>
    <property type="match status" value="1"/>
</dbReference>
<dbReference type="SUPFAM" id="SSF48726">
    <property type="entry name" value="Immunoglobulin"/>
    <property type="match status" value="1"/>
</dbReference>
<dbReference type="AlphaFoldDB" id="A0A9J7KIZ2"/>
<evidence type="ECO:0000256" key="4">
    <source>
        <dbReference type="SAM" id="SignalP"/>
    </source>
</evidence>
<dbReference type="PROSITE" id="PS50835">
    <property type="entry name" value="IG_LIKE"/>
    <property type="match status" value="1"/>
</dbReference>
<dbReference type="PANTHER" id="PTHR33711">
    <property type="entry name" value="DIOXYGENASE, PUTATIVE (AFU_ORTHOLOGUE AFUA_2G02910)-RELATED"/>
    <property type="match status" value="1"/>
</dbReference>
<dbReference type="PANTHER" id="PTHR33711:SF10">
    <property type="entry name" value="INTRADIOL RING-CLEAVAGE DIOXYGENASES DOMAIN-CONTAINING PROTEIN"/>
    <property type="match status" value="1"/>
</dbReference>
<comment type="similarity">
    <text evidence="1">Belongs to the intradiol ring-cleavage dioxygenase family.</text>
</comment>
<name>A0A9J7KIZ2_BRAFL</name>
<sequence length="321" mass="35344">MFAFFSFLLVGCTLCLQVSAQQGTNETVAVTTVAMTIVAVTAGTDREVPLGAESVVLPCRYTGREGAPPSVRWWKEPETPGQPRTEVYDVTNDLAHDGYLGRAEVVDQASLRLLKVTLADAGTFVCTVEGDGGYAEGFVRLGVQGCSPTPRDVQGPYYLRGVPHQRVVCRGGPYLLVKGTVRDSRCSAVAKATLEVWQADPAGCYKINPDRPSFCRGKVRTDAQGRFSFLTVRPGKYGSGWWQARPVHVHFRVTAPRRRTLVTQMYFSDNLGEKDPCKFCGSDNPSQLTKPRPPSGNEKNYKVGGTRYRIQEVTEWDIVLN</sequence>
<dbReference type="InterPro" id="IPR007110">
    <property type="entry name" value="Ig-like_dom"/>
</dbReference>
<dbReference type="InterPro" id="IPR000627">
    <property type="entry name" value="Intradiol_dOase_C"/>
</dbReference>
<dbReference type="SMART" id="SM00409">
    <property type="entry name" value="IG"/>
    <property type="match status" value="1"/>
</dbReference>
<dbReference type="OMA" id="PYYLRGV"/>
<keyword evidence="2" id="KW-0223">Dioxygenase</keyword>
<dbReference type="GO" id="GO:0016702">
    <property type="term" value="F:oxidoreductase activity, acting on single donors with incorporation of molecular oxygen, incorporation of two atoms of oxygen"/>
    <property type="evidence" value="ECO:0007669"/>
    <property type="project" value="InterPro"/>
</dbReference>
<dbReference type="InterPro" id="IPR036179">
    <property type="entry name" value="Ig-like_dom_sf"/>
</dbReference>
<feature type="chain" id="PRO_5039947837" evidence="4">
    <location>
        <begin position="21"/>
        <end position="321"/>
    </location>
</feature>
<proteinExistence type="inferred from homology"/>
<gene>
    <name evidence="7" type="primary">LOC118405496</name>
</gene>
<keyword evidence="6" id="KW-1185">Reference proteome</keyword>
<dbReference type="Pfam" id="PF07686">
    <property type="entry name" value="V-set"/>
    <property type="match status" value="1"/>
</dbReference>
<keyword evidence="3" id="KW-0560">Oxidoreductase</keyword>
<protein>
    <submittedName>
        <fullName evidence="7">Chlorocatechol 1,2-dioxygenase-like</fullName>
    </submittedName>
</protein>
<evidence type="ECO:0000256" key="2">
    <source>
        <dbReference type="ARBA" id="ARBA00022964"/>
    </source>
</evidence>
<dbReference type="Proteomes" id="UP000001554">
    <property type="component" value="Chromosome 18"/>
</dbReference>
<feature type="domain" description="Ig-like" evidence="5">
    <location>
        <begin position="35"/>
        <end position="129"/>
    </location>
</feature>
<evidence type="ECO:0000256" key="1">
    <source>
        <dbReference type="ARBA" id="ARBA00007825"/>
    </source>
</evidence>
<dbReference type="InterPro" id="IPR003599">
    <property type="entry name" value="Ig_sub"/>
</dbReference>
<evidence type="ECO:0000313" key="6">
    <source>
        <dbReference type="Proteomes" id="UP000001554"/>
    </source>
</evidence>
<keyword evidence="4" id="KW-0732">Signal</keyword>